<keyword evidence="4" id="KW-0732">Signal</keyword>
<evidence type="ECO:0000313" key="6">
    <source>
        <dbReference type="EMBL" id="CAL1715586.1"/>
    </source>
</evidence>
<evidence type="ECO:0000256" key="2">
    <source>
        <dbReference type="ARBA" id="ARBA00022750"/>
    </source>
</evidence>
<dbReference type="PROSITE" id="PS51767">
    <property type="entry name" value="PEPTIDASE_A1"/>
    <property type="match status" value="1"/>
</dbReference>
<keyword evidence="7" id="KW-1185">Reference proteome</keyword>
<keyword evidence="2 3" id="KW-0064">Aspartyl protease</keyword>
<gene>
    <name evidence="6" type="ORF">GFSPODELE1_LOCUS10303</name>
</gene>
<dbReference type="Proteomes" id="UP001497453">
    <property type="component" value="Chromosome 8"/>
</dbReference>
<proteinExistence type="inferred from homology"/>
<dbReference type="Pfam" id="PF00026">
    <property type="entry name" value="Asp"/>
    <property type="match status" value="1"/>
</dbReference>
<organism evidence="6 7">
    <name type="scientific">Somion occarium</name>
    <dbReference type="NCBI Taxonomy" id="3059160"/>
    <lineage>
        <taxon>Eukaryota</taxon>
        <taxon>Fungi</taxon>
        <taxon>Dikarya</taxon>
        <taxon>Basidiomycota</taxon>
        <taxon>Agaricomycotina</taxon>
        <taxon>Agaricomycetes</taxon>
        <taxon>Polyporales</taxon>
        <taxon>Cerrenaceae</taxon>
        <taxon>Somion</taxon>
    </lineage>
</organism>
<evidence type="ECO:0000256" key="3">
    <source>
        <dbReference type="RuleBase" id="RU000454"/>
    </source>
</evidence>
<evidence type="ECO:0000256" key="4">
    <source>
        <dbReference type="SAM" id="SignalP"/>
    </source>
</evidence>
<keyword evidence="3" id="KW-0645">Protease</keyword>
<dbReference type="InterPro" id="IPR033121">
    <property type="entry name" value="PEPTIDASE_A1"/>
</dbReference>
<dbReference type="EMBL" id="OZ037951">
    <property type="protein sequence ID" value="CAL1715586.1"/>
    <property type="molecule type" value="Genomic_DNA"/>
</dbReference>
<dbReference type="PROSITE" id="PS00141">
    <property type="entry name" value="ASP_PROTEASE"/>
    <property type="match status" value="1"/>
</dbReference>
<dbReference type="Gene3D" id="2.40.70.10">
    <property type="entry name" value="Acid Proteases"/>
    <property type="match status" value="2"/>
</dbReference>
<protein>
    <recommendedName>
        <fullName evidence="5">Peptidase A1 domain-containing protein</fullName>
    </recommendedName>
</protein>
<dbReference type="InterPro" id="IPR021109">
    <property type="entry name" value="Peptidase_aspartic_dom_sf"/>
</dbReference>
<name>A0ABP1E6C3_9APHY</name>
<dbReference type="PRINTS" id="PR00792">
    <property type="entry name" value="PEPSIN"/>
</dbReference>
<keyword evidence="3" id="KW-0378">Hydrolase</keyword>
<dbReference type="InterPro" id="IPR034164">
    <property type="entry name" value="Pepsin-like_dom"/>
</dbReference>
<dbReference type="PANTHER" id="PTHR47966">
    <property type="entry name" value="BETA-SITE APP-CLEAVING ENZYME, ISOFORM A-RELATED"/>
    <property type="match status" value="1"/>
</dbReference>
<comment type="similarity">
    <text evidence="1 3">Belongs to the peptidase A1 family.</text>
</comment>
<accession>A0ABP1E6C3</accession>
<dbReference type="SUPFAM" id="SSF50630">
    <property type="entry name" value="Acid proteases"/>
    <property type="match status" value="1"/>
</dbReference>
<reference evidence="7" key="1">
    <citation type="submission" date="2024-04" db="EMBL/GenBank/DDBJ databases">
        <authorList>
            <person name="Shaw F."/>
            <person name="Minotto A."/>
        </authorList>
    </citation>
    <scope>NUCLEOTIDE SEQUENCE [LARGE SCALE GENOMIC DNA]</scope>
</reference>
<sequence>MMFTSLPSHLALTLLVALDSFSSSGGLSSAAPSPNAQPLSVPLLRRYTQPQNVTELGAWARNQRIAIETKYGIRPPVDKRSNGMNLLTNQNADSSYFGSIAVGTPPVSYDVILDTGSADFWLAASDSEGSNIESDIPRFSPPGSSSFVTQNASFSIRYGSGAAQGTLGSDVIQMAGFEVQNQVFGVVSQVSENMLNPPVSGILGLAWENIATSQVKPFWQVLAQTEGLLDEPVMAFQLTRYIDAPRVRSAEPGGTFTLGATNSSLYEGDIDYQNIPDGSVGYWILEMSSLLVQNQNLSLPEDASFAAIDTGTTLVGGPAGVIQAIYSAIPGSSAATGEYEGYYTYPCSTTVTISLGFGNSTIRWPIEPAAFRLARLSADTCLGGFFELSSSGSSAPNWIVGDVFLKNVYSVFRASSPPAIGFATLSSTALAMNGEGGPLPSPTIASSAAAVTATGVGIDRASSAATRIYSTPMGAMLLAVASTLILKLLQ</sequence>
<feature type="chain" id="PRO_5045784413" description="Peptidase A1 domain-containing protein" evidence="4">
    <location>
        <begin position="27"/>
        <end position="490"/>
    </location>
</feature>
<evidence type="ECO:0000259" key="5">
    <source>
        <dbReference type="PROSITE" id="PS51767"/>
    </source>
</evidence>
<evidence type="ECO:0000256" key="1">
    <source>
        <dbReference type="ARBA" id="ARBA00007447"/>
    </source>
</evidence>
<feature type="domain" description="Peptidase A1" evidence="5">
    <location>
        <begin position="96"/>
        <end position="423"/>
    </location>
</feature>
<dbReference type="PANTHER" id="PTHR47966:SF6">
    <property type="entry name" value="PEPTIDASE A1 DOMAIN-CONTAINING PROTEIN"/>
    <property type="match status" value="1"/>
</dbReference>
<dbReference type="CDD" id="cd05471">
    <property type="entry name" value="pepsin_like"/>
    <property type="match status" value="1"/>
</dbReference>
<dbReference type="InterPro" id="IPR001461">
    <property type="entry name" value="Aspartic_peptidase_A1"/>
</dbReference>
<evidence type="ECO:0000313" key="7">
    <source>
        <dbReference type="Proteomes" id="UP001497453"/>
    </source>
</evidence>
<feature type="signal peptide" evidence="4">
    <location>
        <begin position="1"/>
        <end position="26"/>
    </location>
</feature>
<dbReference type="InterPro" id="IPR001969">
    <property type="entry name" value="Aspartic_peptidase_AS"/>
</dbReference>